<dbReference type="PANTHER" id="PTHR46211:SF1">
    <property type="entry name" value="GLYCEROPHOSPHODIESTER PHOSPHODIESTERASE, CYTOPLASMIC"/>
    <property type="match status" value="1"/>
</dbReference>
<reference evidence="2 3" key="1">
    <citation type="journal article" date="2013" name="Genome Announc.">
        <title>Draft Genome Sequence of Rhizobium mesoamericanum STM3625, a Nitrogen-Fixing Symbiont of Mimosa pudica Isolated in French Guiana (South America).</title>
        <authorList>
            <person name="Moulin L."/>
            <person name="Mornico D."/>
            <person name="Melkonian R."/>
            <person name="Klonowska A."/>
        </authorList>
    </citation>
    <scope>NUCLEOTIDE SEQUENCE [LARGE SCALE GENOMIC DNA]</scope>
    <source>
        <strain evidence="2 3">STM3625</strain>
    </source>
</reference>
<dbReference type="InterPro" id="IPR017946">
    <property type="entry name" value="PLC-like_Pdiesterase_TIM-brl"/>
</dbReference>
<dbReference type="GO" id="GO:0008081">
    <property type="term" value="F:phosphoric diester hydrolase activity"/>
    <property type="evidence" value="ECO:0007669"/>
    <property type="project" value="InterPro"/>
</dbReference>
<dbReference type="SUPFAM" id="SSF51695">
    <property type="entry name" value="PLC-like phosphodiesterases"/>
    <property type="match status" value="1"/>
</dbReference>
<gene>
    <name evidence="2" type="ORF">BN77_0522</name>
</gene>
<dbReference type="InterPro" id="IPR030395">
    <property type="entry name" value="GP_PDE_dom"/>
</dbReference>
<dbReference type="EMBL" id="CANI01000032">
    <property type="protein sequence ID" value="CCM77566.1"/>
    <property type="molecule type" value="Genomic_DNA"/>
</dbReference>
<evidence type="ECO:0000259" key="1">
    <source>
        <dbReference type="PROSITE" id="PS51704"/>
    </source>
</evidence>
<accession>K0PM73</accession>
<keyword evidence="3" id="KW-1185">Reference proteome</keyword>
<dbReference type="GO" id="GO:0006629">
    <property type="term" value="P:lipid metabolic process"/>
    <property type="evidence" value="ECO:0007669"/>
    <property type="project" value="InterPro"/>
</dbReference>
<sequence length="253" mass="26814">MAIDLWKRTPGRGPLAVAHRGGAALAAENSISAFKAAAAAGADAIETDVRSTRDGVPVCVHDADLHRLCNDPRAVSDLDLATLRSLLPSVMTLGEALEASDPLGVLLDIKLSHEDQIAQIIADVAQHDATRRSLIGLRKITLIDSARRLSDDVAILAFLEDPACADAARAAGADWFRLWQASATPPLSDAVREAGMRVAVMVGQPRSIAVSEYPPFPVGRVDQQGLERILAIAPDAILLDDPRMITRAPTAST</sequence>
<dbReference type="Pfam" id="PF03009">
    <property type="entry name" value="GDPD"/>
    <property type="match status" value="1"/>
</dbReference>
<dbReference type="STRING" id="1211777.BN77_0522"/>
<dbReference type="PANTHER" id="PTHR46211">
    <property type="entry name" value="GLYCEROPHOSPHORYL DIESTER PHOSPHODIESTERASE"/>
    <property type="match status" value="1"/>
</dbReference>
<name>K0PM73_9HYPH</name>
<dbReference type="PROSITE" id="PS51704">
    <property type="entry name" value="GP_PDE"/>
    <property type="match status" value="1"/>
</dbReference>
<dbReference type="AlphaFoldDB" id="K0PM73"/>
<proteinExistence type="predicted"/>
<dbReference type="RefSeq" id="WP_007528109.1">
    <property type="nucleotide sequence ID" value="NZ_HF536772.1"/>
</dbReference>
<dbReference type="HOGENOM" id="CLU_1053239_0_0_5"/>
<evidence type="ECO:0000313" key="3">
    <source>
        <dbReference type="Proteomes" id="UP000009319"/>
    </source>
</evidence>
<feature type="domain" description="GP-PDE" evidence="1">
    <location>
        <begin position="14"/>
        <end position="253"/>
    </location>
</feature>
<dbReference type="eggNOG" id="COG0584">
    <property type="taxonomic scope" value="Bacteria"/>
</dbReference>
<evidence type="ECO:0000313" key="2">
    <source>
        <dbReference type="EMBL" id="CCM77566.1"/>
    </source>
</evidence>
<comment type="caution">
    <text evidence="2">The sequence shown here is derived from an EMBL/GenBank/DDBJ whole genome shotgun (WGS) entry which is preliminary data.</text>
</comment>
<dbReference type="Proteomes" id="UP000009319">
    <property type="component" value="Unassembled WGS sequence"/>
</dbReference>
<protein>
    <recommendedName>
        <fullName evidence="1">GP-PDE domain-containing protein</fullName>
    </recommendedName>
</protein>
<organism evidence="2 3">
    <name type="scientific">Rhizobium mesoamericanum STM3625</name>
    <dbReference type="NCBI Taxonomy" id="1211777"/>
    <lineage>
        <taxon>Bacteria</taxon>
        <taxon>Pseudomonadati</taxon>
        <taxon>Pseudomonadota</taxon>
        <taxon>Alphaproteobacteria</taxon>
        <taxon>Hyphomicrobiales</taxon>
        <taxon>Rhizobiaceae</taxon>
        <taxon>Rhizobium/Agrobacterium group</taxon>
        <taxon>Rhizobium</taxon>
    </lineage>
</organism>
<dbReference type="Gene3D" id="3.20.20.190">
    <property type="entry name" value="Phosphatidylinositol (PI) phosphodiesterase"/>
    <property type="match status" value="1"/>
</dbReference>